<feature type="compositionally biased region" description="Low complexity" evidence="4">
    <location>
        <begin position="610"/>
        <end position="624"/>
    </location>
</feature>
<feature type="domain" description="BRCT" evidence="5">
    <location>
        <begin position="834"/>
        <end position="970"/>
    </location>
</feature>
<evidence type="ECO:0000313" key="7">
    <source>
        <dbReference type="Proteomes" id="UP001244011"/>
    </source>
</evidence>
<dbReference type="RefSeq" id="XP_060282289.1">
    <property type="nucleotide sequence ID" value="XM_060428194.1"/>
</dbReference>
<dbReference type="SUPFAM" id="SSF52113">
    <property type="entry name" value="BRCT domain"/>
    <property type="match status" value="1"/>
</dbReference>
<feature type="compositionally biased region" description="Pro residues" evidence="4">
    <location>
        <begin position="695"/>
        <end position="706"/>
    </location>
</feature>
<feature type="compositionally biased region" description="Polar residues" evidence="4">
    <location>
        <begin position="204"/>
        <end position="214"/>
    </location>
</feature>
<evidence type="ECO:0000256" key="4">
    <source>
        <dbReference type="SAM" id="MobiDB-lite"/>
    </source>
</evidence>
<feature type="compositionally biased region" description="Basic and acidic residues" evidence="4">
    <location>
        <begin position="392"/>
        <end position="403"/>
    </location>
</feature>
<evidence type="ECO:0000256" key="1">
    <source>
        <dbReference type="ARBA" id="ARBA00004123"/>
    </source>
</evidence>
<dbReference type="GO" id="GO:0005634">
    <property type="term" value="C:nucleus"/>
    <property type="evidence" value="ECO:0007669"/>
    <property type="project" value="UniProtKB-SubCell"/>
</dbReference>
<feature type="region of interest" description="Disordered" evidence="4">
    <location>
        <begin position="556"/>
        <end position="807"/>
    </location>
</feature>
<organism evidence="6 7">
    <name type="scientific">Phialemonium atrogriseum</name>
    <dbReference type="NCBI Taxonomy" id="1093897"/>
    <lineage>
        <taxon>Eukaryota</taxon>
        <taxon>Fungi</taxon>
        <taxon>Dikarya</taxon>
        <taxon>Ascomycota</taxon>
        <taxon>Pezizomycotina</taxon>
        <taxon>Sordariomycetes</taxon>
        <taxon>Sordariomycetidae</taxon>
        <taxon>Cephalothecales</taxon>
        <taxon>Cephalothecaceae</taxon>
        <taxon>Phialemonium</taxon>
    </lineage>
</organism>
<feature type="compositionally biased region" description="Basic and acidic residues" evidence="4">
    <location>
        <begin position="557"/>
        <end position="573"/>
    </location>
</feature>
<keyword evidence="7" id="KW-1185">Reference proteome</keyword>
<keyword evidence="2" id="KW-0227">DNA damage</keyword>
<feature type="compositionally biased region" description="Polar residues" evidence="4">
    <location>
        <begin position="137"/>
        <end position="152"/>
    </location>
</feature>
<dbReference type="Proteomes" id="UP001244011">
    <property type="component" value="Unassembled WGS sequence"/>
</dbReference>
<accession>A0AAJ0FEZ0</accession>
<evidence type="ECO:0000256" key="2">
    <source>
        <dbReference type="ARBA" id="ARBA00022763"/>
    </source>
</evidence>
<dbReference type="GO" id="GO:0000077">
    <property type="term" value="P:DNA damage checkpoint signaling"/>
    <property type="evidence" value="ECO:0007669"/>
    <property type="project" value="TreeGrafter"/>
</dbReference>
<feature type="region of interest" description="Disordered" evidence="4">
    <location>
        <begin position="1"/>
        <end position="24"/>
    </location>
</feature>
<sequence>MPGSENTLKAEHKALAGDNESQDSQQILEAYMRQYGIGNTNCSQEPADQVLKPGTKEFTTPGDLGLNGEKLPILCLEPRDAIVQDRESPRSSSVNTFEPVNGTVIDKEFEGQRSSEQQLANSSLDWPVDGEPVGAATTEQPRSCVTNNSINSPRKAEFSSPACPVRMDYPDSPTQSNGSRNYDQYLECSNPEQPNPSVPAGLEQHQQTLTQTSFHEPRSLKDDDTGAVNFSLDNIPGTHTAESPSLDSPGLDHFDTLPSQEPTRPQFWPPPETPAPQQNPFSKNRSQLLATSQLFKGTQYSSAVRPQISPTSSRPSPHFLNNSISPNPISSPVKSRGLPGSIFPATSSPPVPSGIISSQPRGEQNPLVDDIGYAKLRPALEPMGTYVPMQKSQERRSTSEARSEPPSPDSSIDGDDEIDRRRRARHKKEAALKQLTSISFSRHPRSENVEVPSTNTKKRAFRMRTREYLPQGGGEAETSDDLEAPEDTVKNSQTQPEIPGNYSSSQAPRSMRSTRRNKMVQGIEKAISMSSIPSNPPASFPGRNVCNLPPISTEIDFSSRDAIPETSPIDKRTGRFSSMPEKTSSGLPESSYPAVSSAIPGEQGPHEIQPGPSLSARSSPARPSVTQVTKDSCLSPPQLASLIPCEEAIGDCGDSSPSLPALNASQVSDLPSSPPALSTRAKERQPGASAEETPAAPPSPPCPAPLPSTSSLSSLSSTPPLSTSTTPATPASASAEKAPCPMRDANNSSPAVAKNRRRLKLGALPKLKTAADDHLGASSRRKRQRLSCSTDELTRSPSLTPTFEQSLRNPRIPASRLVRTFAKPQPVSREQSCRGTKIFEGTAFAISFQSKKPSETADQYSERMKLAKTIESKISQAGGRIVDGGFDELFENLHVKSATTSPISPSQLDSEIKLVPGARSLGFTALIADGHSRKVKYMQALALGLPCIASRWVTTCLDRNELVDWAPYLLCAGQSAFLGDAIRSRNLAPYDPAGATLAGTVERRPRLLAGSGILLVMKRSEEGKKMAYIFLARALGASLSRVYSLEEARAMLKAAEDLGRPFDWVYVDEKVGKGALFMPAGAEGGGRGESRSKKRKRGAAAASAAPPPGPPPKKIRTLSDELVIQSLILGRLIEEGEMEE</sequence>
<proteinExistence type="predicted"/>
<dbReference type="InterPro" id="IPR036420">
    <property type="entry name" value="BRCT_dom_sf"/>
</dbReference>
<feature type="compositionally biased region" description="Polar residues" evidence="4">
    <location>
        <begin position="786"/>
        <end position="807"/>
    </location>
</feature>
<dbReference type="PANTHER" id="PTHR15321">
    <property type="entry name" value="TUMOR SUPPRESSOR P53-BINDING PROTEIN 1"/>
    <property type="match status" value="1"/>
</dbReference>
<protein>
    <recommendedName>
        <fullName evidence="5">BRCT domain-containing protein</fullName>
    </recommendedName>
</protein>
<feature type="compositionally biased region" description="Basic and acidic residues" evidence="4">
    <location>
        <begin position="215"/>
        <end position="224"/>
    </location>
</feature>
<feature type="region of interest" description="Disordered" evidence="4">
    <location>
        <begin position="110"/>
        <end position="282"/>
    </location>
</feature>
<feature type="region of interest" description="Disordered" evidence="4">
    <location>
        <begin position="379"/>
        <end position="517"/>
    </location>
</feature>
<dbReference type="GO" id="GO:0042393">
    <property type="term" value="F:histone binding"/>
    <property type="evidence" value="ECO:0007669"/>
    <property type="project" value="TreeGrafter"/>
</dbReference>
<feature type="compositionally biased region" description="Polar residues" evidence="4">
    <location>
        <begin position="655"/>
        <end position="671"/>
    </location>
</feature>
<feature type="compositionally biased region" description="Acidic residues" evidence="4">
    <location>
        <begin position="477"/>
        <end position="486"/>
    </location>
</feature>
<dbReference type="InterPro" id="IPR001357">
    <property type="entry name" value="BRCT_dom"/>
</dbReference>
<comment type="caution">
    <text evidence="6">The sequence shown here is derived from an EMBL/GenBank/DDBJ whole genome shotgun (WGS) entry which is preliminary data.</text>
</comment>
<feature type="compositionally biased region" description="Polar residues" evidence="4">
    <location>
        <begin position="297"/>
        <end position="315"/>
    </location>
</feature>
<dbReference type="InterPro" id="IPR047252">
    <property type="entry name" value="TP53BP1-like"/>
</dbReference>
<feature type="compositionally biased region" description="Low complexity" evidence="4">
    <location>
        <begin position="321"/>
        <end position="332"/>
    </location>
</feature>
<feature type="compositionally biased region" description="Polar residues" evidence="4">
    <location>
        <begin position="114"/>
        <end position="124"/>
    </location>
</feature>
<feature type="region of interest" description="Disordered" evidence="4">
    <location>
        <begin position="297"/>
        <end position="367"/>
    </location>
</feature>
<dbReference type="InterPro" id="IPR047249">
    <property type="entry name" value="BRCT_p53bp1-like_rpt1"/>
</dbReference>
<dbReference type="PROSITE" id="PS50172">
    <property type="entry name" value="BRCT"/>
    <property type="match status" value="1"/>
</dbReference>
<dbReference type="Gene3D" id="3.40.50.10190">
    <property type="entry name" value="BRCT domain"/>
    <property type="match status" value="1"/>
</dbReference>
<feature type="compositionally biased region" description="Polar residues" evidence="4">
    <location>
        <begin position="490"/>
        <end position="508"/>
    </location>
</feature>
<evidence type="ECO:0000256" key="3">
    <source>
        <dbReference type="ARBA" id="ARBA00023242"/>
    </source>
</evidence>
<feature type="compositionally biased region" description="Polar residues" evidence="4">
    <location>
        <begin position="172"/>
        <end position="182"/>
    </location>
</feature>
<dbReference type="GO" id="GO:0045944">
    <property type="term" value="P:positive regulation of transcription by RNA polymerase II"/>
    <property type="evidence" value="ECO:0007669"/>
    <property type="project" value="TreeGrafter"/>
</dbReference>
<dbReference type="GeneID" id="85311381"/>
<feature type="compositionally biased region" description="Low complexity" evidence="4">
    <location>
        <begin position="707"/>
        <end position="739"/>
    </location>
</feature>
<reference evidence="6" key="1">
    <citation type="submission" date="2023-06" db="EMBL/GenBank/DDBJ databases">
        <title>Genome-scale phylogeny and comparative genomics of the fungal order Sordariales.</title>
        <authorList>
            <consortium name="Lawrence Berkeley National Laboratory"/>
            <person name="Hensen N."/>
            <person name="Bonometti L."/>
            <person name="Westerberg I."/>
            <person name="Brannstrom I.O."/>
            <person name="Guillou S."/>
            <person name="Cros-Aarteil S."/>
            <person name="Calhoun S."/>
            <person name="Haridas S."/>
            <person name="Kuo A."/>
            <person name="Mondo S."/>
            <person name="Pangilinan J."/>
            <person name="Riley R."/>
            <person name="Labutti K."/>
            <person name="Andreopoulos B."/>
            <person name="Lipzen A."/>
            <person name="Chen C."/>
            <person name="Yanf M."/>
            <person name="Daum C."/>
            <person name="Ng V."/>
            <person name="Clum A."/>
            <person name="Steindorff A."/>
            <person name="Ohm R."/>
            <person name="Martin F."/>
            <person name="Silar P."/>
            <person name="Natvig D."/>
            <person name="Lalanne C."/>
            <person name="Gautier V."/>
            <person name="Ament-Velasquez S.L."/>
            <person name="Kruys A."/>
            <person name="Hutchinson M.I."/>
            <person name="Powell A.J."/>
            <person name="Barry K."/>
            <person name="Miller A.N."/>
            <person name="Grigoriev I.V."/>
            <person name="Debuchy R."/>
            <person name="Gladieux P."/>
            <person name="Thoren M.H."/>
            <person name="Johannesson H."/>
        </authorList>
    </citation>
    <scope>NUCLEOTIDE SEQUENCE</scope>
    <source>
        <strain evidence="6">8032-3</strain>
    </source>
</reference>
<name>A0AAJ0FEZ0_9PEZI</name>
<dbReference type="CDD" id="cd17745">
    <property type="entry name" value="BRCT_p53bp1_rpt1"/>
    <property type="match status" value="1"/>
</dbReference>
<comment type="subcellular location">
    <subcellularLocation>
        <location evidence="1">Nucleus</location>
    </subcellularLocation>
</comment>
<gene>
    <name evidence="6" type="ORF">QBC33DRAFT_541738</name>
</gene>
<evidence type="ECO:0000313" key="6">
    <source>
        <dbReference type="EMBL" id="KAK1766076.1"/>
    </source>
</evidence>
<dbReference type="AlphaFoldDB" id="A0AAJ0FEZ0"/>
<evidence type="ECO:0000259" key="5">
    <source>
        <dbReference type="PROSITE" id="PS50172"/>
    </source>
</evidence>
<feature type="region of interest" description="Disordered" evidence="4">
    <location>
        <begin position="1080"/>
        <end position="1118"/>
    </location>
</feature>
<dbReference type="PANTHER" id="PTHR15321:SF3">
    <property type="entry name" value="TP53-BINDING PROTEIN 1"/>
    <property type="match status" value="1"/>
</dbReference>
<dbReference type="EMBL" id="MU839012">
    <property type="protein sequence ID" value="KAK1766076.1"/>
    <property type="molecule type" value="Genomic_DNA"/>
</dbReference>
<keyword evidence="3" id="KW-0539">Nucleus</keyword>